<protein>
    <recommendedName>
        <fullName evidence="2">Glycolipid transfer protein domain-containing protein</fullName>
    </recommendedName>
</protein>
<comment type="caution">
    <text evidence="3">The sequence shown here is derived from an EMBL/GenBank/DDBJ whole genome shotgun (WGS) entry which is preliminary data.</text>
</comment>
<evidence type="ECO:0000313" key="4">
    <source>
        <dbReference type="Proteomes" id="UP001202328"/>
    </source>
</evidence>
<dbReference type="PANTHER" id="PTHR10219">
    <property type="entry name" value="GLYCOLIPID TRANSFER PROTEIN-RELATED"/>
    <property type="match status" value="1"/>
</dbReference>
<dbReference type="InterPro" id="IPR014830">
    <property type="entry name" value="Glycolipid_transfer_prot_dom"/>
</dbReference>
<evidence type="ECO:0000313" key="3">
    <source>
        <dbReference type="EMBL" id="KAI3926669.1"/>
    </source>
</evidence>
<dbReference type="Proteomes" id="UP001202328">
    <property type="component" value="Unassembled WGS sequence"/>
</dbReference>
<accession>A0AAD4XNJ7</accession>
<name>A0AAD4XNJ7_9MAGN</name>
<proteinExistence type="predicted"/>
<dbReference type="GO" id="GO:1902388">
    <property type="term" value="F:ceramide 1-phosphate transfer activity"/>
    <property type="evidence" value="ECO:0007669"/>
    <property type="project" value="TreeGrafter"/>
</dbReference>
<dbReference type="InterPro" id="IPR036497">
    <property type="entry name" value="GLTP_sf"/>
</dbReference>
<dbReference type="EMBL" id="JAJJMB010007966">
    <property type="protein sequence ID" value="KAI3926669.1"/>
    <property type="molecule type" value="Genomic_DNA"/>
</dbReference>
<keyword evidence="4" id="KW-1185">Reference proteome</keyword>
<organism evidence="3 4">
    <name type="scientific">Papaver atlanticum</name>
    <dbReference type="NCBI Taxonomy" id="357466"/>
    <lineage>
        <taxon>Eukaryota</taxon>
        <taxon>Viridiplantae</taxon>
        <taxon>Streptophyta</taxon>
        <taxon>Embryophyta</taxon>
        <taxon>Tracheophyta</taxon>
        <taxon>Spermatophyta</taxon>
        <taxon>Magnoliopsida</taxon>
        <taxon>Ranunculales</taxon>
        <taxon>Papaveraceae</taxon>
        <taxon>Papaveroideae</taxon>
        <taxon>Papaver</taxon>
    </lineage>
</organism>
<dbReference type="GO" id="GO:1902387">
    <property type="term" value="F:ceramide 1-phosphate binding"/>
    <property type="evidence" value="ECO:0007669"/>
    <property type="project" value="TreeGrafter"/>
</dbReference>
<dbReference type="SUPFAM" id="SSF110004">
    <property type="entry name" value="Glycolipid transfer protein, GLTP"/>
    <property type="match status" value="1"/>
</dbReference>
<evidence type="ECO:0000259" key="2">
    <source>
        <dbReference type="Pfam" id="PF08718"/>
    </source>
</evidence>
<dbReference type="Pfam" id="PF08718">
    <property type="entry name" value="GLTP"/>
    <property type="match status" value="1"/>
</dbReference>
<feature type="region of interest" description="Disordered" evidence="1">
    <location>
        <begin position="22"/>
        <end position="43"/>
    </location>
</feature>
<dbReference type="GO" id="GO:0016020">
    <property type="term" value="C:membrane"/>
    <property type="evidence" value="ECO:0007669"/>
    <property type="project" value="TreeGrafter"/>
</dbReference>
<dbReference type="PANTHER" id="PTHR10219:SF34">
    <property type="entry name" value="GLYCOLIPID TRANSFER PROTEIN 3"/>
    <property type="match status" value="1"/>
</dbReference>
<dbReference type="GO" id="GO:0005829">
    <property type="term" value="C:cytosol"/>
    <property type="evidence" value="ECO:0007669"/>
    <property type="project" value="TreeGrafter"/>
</dbReference>
<feature type="domain" description="Glycolipid transfer protein" evidence="2">
    <location>
        <begin position="55"/>
        <end position="197"/>
    </location>
</feature>
<gene>
    <name evidence="3" type="ORF">MKW98_014316</name>
</gene>
<evidence type="ECO:0000256" key="1">
    <source>
        <dbReference type="SAM" id="MobiDB-lite"/>
    </source>
</evidence>
<dbReference type="AlphaFoldDB" id="A0AAD4XNJ7"/>
<dbReference type="Gene3D" id="1.10.3520.10">
    <property type="entry name" value="Glycolipid transfer protein"/>
    <property type="match status" value="1"/>
</dbReference>
<reference evidence="3" key="1">
    <citation type="submission" date="2022-04" db="EMBL/GenBank/DDBJ databases">
        <title>A functionally conserved STORR gene fusion in Papaver species that diverged 16.8 million years ago.</title>
        <authorList>
            <person name="Catania T."/>
        </authorList>
    </citation>
    <scope>NUCLEOTIDE SEQUENCE</scope>
    <source>
        <strain evidence="3">S-188037</strain>
    </source>
</reference>
<sequence>MENGSEIRSIIEELCLTIRVTPSQQQDVSSQDHKTPSSTAADPVPANVAHDHDYISTKHFLHACNLLLLQPLDKVGPSMLVLRQDVHQNIERLEKFIESDPSSFGNVVEILKKEATERSARKVSSCTRALIWLTRSLDFAVALLDKLVKDQGGQSMKQTVEESYNISLRPWHGWISSAAYRVALKLVPERKTFFMNLLMSDQDQKDSSDLLAQEIKSLTAILLPLLDQIHSILIKFNCHKLKTT</sequence>